<accession>A0A5C2HKR9</accession>
<keyword evidence="1" id="KW-0472">Membrane</keyword>
<feature type="transmembrane region" description="Helical" evidence="1">
    <location>
        <begin position="169"/>
        <end position="189"/>
    </location>
</feature>
<evidence type="ECO:0000313" key="3">
    <source>
        <dbReference type="EMBL" id="QEP40858.1"/>
    </source>
</evidence>
<feature type="transmembrane region" description="Helical" evidence="1">
    <location>
        <begin position="298"/>
        <end position="323"/>
    </location>
</feature>
<evidence type="ECO:0000256" key="1">
    <source>
        <dbReference type="SAM" id="Phobius"/>
    </source>
</evidence>
<reference evidence="3 4" key="2">
    <citation type="submission" date="2019-09" db="EMBL/GenBank/DDBJ databases">
        <title>Taxonomic note: a critical rebuttal of the proposed division of the genus Arcobacter into six genera, emended descriptions of Arcobacter anaerophilus and the genus Arcobacter, and an assessment of genus-level boundaries for Epsilonproteobacteria using in silico genomic comparator tools.</title>
        <authorList>
            <person name="On S.L.W."/>
            <person name="Miller W.G."/>
            <person name="Biggs P."/>
            <person name="Cornelius A."/>
            <person name="Vandamme P."/>
        </authorList>
    </citation>
    <scope>NUCLEOTIDE SEQUENCE [LARGE SCALE GENOMIC DNA]</scope>
    <source>
        <strain evidence="3 4">CCUG 56899</strain>
    </source>
</reference>
<feature type="transmembrane region" description="Helical" evidence="1">
    <location>
        <begin position="83"/>
        <end position="103"/>
    </location>
</feature>
<feature type="transmembrane region" description="Helical" evidence="1">
    <location>
        <begin position="413"/>
        <end position="433"/>
    </location>
</feature>
<dbReference type="AlphaFoldDB" id="A0A5C2HKR9"/>
<feature type="transmembrane region" description="Helical" evidence="1">
    <location>
        <begin position="389"/>
        <end position="407"/>
    </location>
</feature>
<feature type="transmembrane region" description="Helical" evidence="1">
    <location>
        <begin position="445"/>
        <end position="464"/>
    </location>
</feature>
<keyword evidence="1" id="KW-1133">Transmembrane helix</keyword>
<sequence>MFSGFFKSMIKSENIHISLFPLLILVFLWTYGYIGALTKSSLGLQIVITSCLIGLLLFLFFIYEKYISKNRRIDTIVISKNDIKLVLLILPVVLLLGSEYMFFSLVNDELSHSQSSQFHAIYGLQLLADRLPSFIVEQKASLLVWIIASFVLIGSIVLIYYINKWNFKYKYIVISILFLLFFRAAYILLGGLDPSHPPFRLFPLWLSSTIFSLSNFSFRLPGVIGLSLIGLIIYKVLKPKIRSSLLLWLSVFTLISIPLLWHTSYIVEPSIWAALFSTLFLLTFQADKLNKFSFFTWFLLLAVFILMRQSLAFIALPMLFVFVMERKSLLFKNWKETIVTLSPLLVVLPFLIRSIILGTPAQASTDTEVQWTLLEKLYNVISSGMLKDIILNNFEIWSIFILFAFVPTKNNRVRYFITILLFTISAFIVFYSIRPVLWGQPRYQAEYLIPLIILGAVRFLTILFDGKYKISKYLVSIALLSLLTYNLYTITISHAHKDMTVNGNSVIAHHSVYDYEAAFRIAKENGYAGSTATLGVTYGIMNEVLYGYTLSEIKKQAEFHKEFNYFKDIDIDSLAQNQNIKLVMLSDMGNRKESIRTELINNGFKEWKRFSNENTTDEIIALVRNNKEETK</sequence>
<dbReference type="Proteomes" id="UP000322644">
    <property type="component" value="Chromosome"/>
</dbReference>
<dbReference type="KEGG" id="apoc:APORC_1263"/>
<dbReference type="InterPro" id="IPR038731">
    <property type="entry name" value="RgtA/B/C-like"/>
</dbReference>
<feature type="transmembrane region" description="Helical" evidence="1">
    <location>
        <begin position="245"/>
        <end position="263"/>
    </location>
</feature>
<feature type="transmembrane region" description="Helical" evidence="1">
    <location>
        <begin position="209"/>
        <end position="233"/>
    </location>
</feature>
<dbReference type="RefSeq" id="WP_066387529.1">
    <property type="nucleotide sequence ID" value="NZ_CP036246.2"/>
</dbReference>
<dbReference type="EMBL" id="CP036246">
    <property type="protein sequence ID" value="QEP40858.1"/>
    <property type="molecule type" value="Genomic_DNA"/>
</dbReference>
<name>A0A5C2HKR9_9BACT</name>
<dbReference type="Pfam" id="PF13231">
    <property type="entry name" value="PMT_2"/>
    <property type="match status" value="1"/>
</dbReference>
<feature type="transmembrane region" description="Helical" evidence="1">
    <location>
        <begin position="42"/>
        <end position="63"/>
    </location>
</feature>
<feature type="transmembrane region" description="Helical" evidence="1">
    <location>
        <begin position="470"/>
        <end position="488"/>
    </location>
</feature>
<feature type="transmembrane region" description="Helical" evidence="1">
    <location>
        <begin position="142"/>
        <end position="162"/>
    </location>
</feature>
<evidence type="ECO:0000313" key="4">
    <source>
        <dbReference type="Proteomes" id="UP000322644"/>
    </source>
</evidence>
<reference evidence="3 4" key="1">
    <citation type="submission" date="2019-09" db="EMBL/GenBank/DDBJ databases">
        <title>Complete genome sequencing of four Arcobacter species reveals a diverse suite of mobile elements.</title>
        <authorList>
            <person name="Miller W.G."/>
            <person name="Yee E."/>
            <person name="Bono J.L."/>
        </authorList>
    </citation>
    <scope>NUCLEOTIDE SEQUENCE [LARGE SCALE GENOMIC DNA]</scope>
    <source>
        <strain evidence="3 4">CCUG 56899</strain>
    </source>
</reference>
<protein>
    <submittedName>
        <fullName evidence="3">PMT family membrane protein</fullName>
    </submittedName>
</protein>
<gene>
    <name evidence="3" type="ORF">APORC_1263</name>
</gene>
<feature type="transmembrane region" description="Helical" evidence="1">
    <location>
        <begin position="15"/>
        <end position="36"/>
    </location>
</feature>
<feature type="domain" description="Glycosyltransferase RgtA/B/C/D-like" evidence="2">
    <location>
        <begin position="195"/>
        <end position="352"/>
    </location>
</feature>
<proteinExistence type="predicted"/>
<organism evidence="3 4">
    <name type="scientific">Arcobacter porcinus</name>
    <dbReference type="NCBI Taxonomy" id="1935204"/>
    <lineage>
        <taxon>Bacteria</taxon>
        <taxon>Pseudomonadati</taxon>
        <taxon>Campylobacterota</taxon>
        <taxon>Epsilonproteobacteria</taxon>
        <taxon>Campylobacterales</taxon>
        <taxon>Arcobacteraceae</taxon>
        <taxon>Arcobacter</taxon>
    </lineage>
</organism>
<keyword evidence="1" id="KW-0812">Transmembrane</keyword>
<evidence type="ECO:0000259" key="2">
    <source>
        <dbReference type="Pfam" id="PF13231"/>
    </source>
</evidence>
<feature type="transmembrane region" description="Helical" evidence="1">
    <location>
        <begin position="338"/>
        <end position="356"/>
    </location>
</feature>